<dbReference type="EMBL" id="JACHXU010000004">
    <property type="protein sequence ID" value="MBB3205879.1"/>
    <property type="molecule type" value="Genomic_DNA"/>
</dbReference>
<protein>
    <submittedName>
        <fullName evidence="2">Uncharacterized protein</fullName>
    </submittedName>
</protein>
<accession>A0A7W5DX84</accession>
<evidence type="ECO:0000256" key="1">
    <source>
        <dbReference type="SAM" id="MobiDB-lite"/>
    </source>
</evidence>
<comment type="caution">
    <text evidence="2">The sequence shown here is derived from an EMBL/GenBank/DDBJ whole genome shotgun (WGS) entry which is preliminary data.</text>
</comment>
<evidence type="ECO:0000313" key="3">
    <source>
        <dbReference type="Proteomes" id="UP000536179"/>
    </source>
</evidence>
<keyword evidence="3" id="KW-1185">Reference proteome</keyword>
<organism evidence="2 3">
    <name type="scientific">Aporhodopirellula rubra</name>
    <dbReference type="NCBI Taxonomy" id="980271"/>
    <lineage>
        <taxon>Bacteria</taxon>
        <taxon>Pseudomonadati</taxon>
        <taxon>Planctomycetota</taxon>
        <taxon>Planctomycetia</taxon>
        <taxon>Pirellulales</taxon>
        <taxon>Pirellulaceae</taxon>
        <taxon>Aporhodopirellula</taxon>
    </lineage>
</organism>
<name>A0A7W5DX84_9BACT</name>
<dbReference type="AlphaFoldDB" id="A0A7W5DX84"/>
<gene>
    <name evidence="2" type="ORF">FHS27_001683</name>
</gene>
<evidence type="ECO:0000313" key="2">
    <source>
        <dbReference type="EMBL" id="MBB3205879.1"/>
    </source>
</evidence>
<dbReference type="Proteomes" id="UP000536179">
    <property type="component" value="Unassembled WGS sequence"/>
</dbReference>
<sequence>MSVLNVSFDTGFDRRHGIDLRRQWYRRISITSQRFRRQLRFCRHAEQPACVETEGGFTTANETNALDNDARRNNKQRRGERRQGELNHDGLSNLTLVLDQRTGPFKDDVWEV</sequence>
<reference evidence="2 3" key="1">
    <citation type="submission" date="2020-08" db="EMBL/GenBank/DDBJ databases">
        <title>Genomic Encyclopedia of Type Strains, Phase III (KMG-III): the genomes of soil and plant-associated and newly described type strains.</title>
        <authorList>
            <person name="Whitman W."/>
        </authorList>
    </citation>
    <scope>NUCLEOTIDE SEQUENCE [LARGE SCALE GENOMIC DNA]</scope>
    <source>
        <strain evidence="2 3">CECT 8075</strain>
    </source>
</reference>
<feature type="region of interest" description="Disordered" evidence="1">
    <location>
        <begin position="60"/>
        <end position="88"/>
    </location>
</feature>
<proteinExistence type="predicted"/>